<dbReference type="PANTHER" id="PTHR43168">
    <property type="entry name" value="50S RIBOSOMAL PROTEIN L33, CHLOROPLASTIC"/>
    <property type="match status" value="1"/>
</dbReference>
<accession>A0A3A1QRZ8</accession>
<dbReference type="AlphaFoldDB" id="A0A3A1QRZ8"/>
<dbReference type="NCBIfam" id="NF001860">
    <property type="entry name" value="PRK00595.1"/>
    <property type="match status" value="1"/>
</dbReference>
<evidence type="ECO:0000256" key="3">
    <source>
        <dbReference type="ARBA" id="ARBA00023274"/>
    </source>
</evidence>
<dbReference type="GO" id="GO:0006412">
    <property type="term" value="P:translation"/>
    <property type="evidence" value="ECO:0007669"/>
    <property type="project" value="UniProtKB-UniRule"/>
</dbReference>
<keyword evidence="7" id="KW-1185">Reference proteome</keyword>
<dbReference type="Pfam" id="PF00471">
    <property type="entry name" value="Ribosomal_L33"/>
    <property type="match status" value="1"/>
</dbReference>
<dbReference type="InterPro" id="IPR011332">
    <property type="entry name" value="Ribosomal_zn-bd"/>
</dbReference>
<evidence type="ECO:0000313" key="6">
    <source>
        <dbReference type="EMBL" id="RIW30005.1"/>
    </source>
</evidence>
<dbReference type="InterPro" id="IPR038584">
    <property type="entry name" value="Ribosomal_bL33_sf"/>
</dbReference>
<protein>
    <recommendedName>
        <fullName evidence="4 5">Large ribosomal subunit protein bL33</fullName>
    </recommendedName>
</protein>
<proteinExistence type="inferred from homology"/>
<evidence type="ECO:0000256" key="4">
    <source>
        <dbReference type="ARBA" id="ARBA00035176"/>
    </source>
</evidence>
<dbReference type="GO" id="GO:1990904">
    <property type="term" value="C:ribonucleoprotein complex"/>
    <property type="evidence" value="ECO:0007669"/>
    <property type="project" value="UniProtKB-KW"/>
</dbReference>
<dbReference type="OrthoDB" id="9801333at2"/>
<keyword evidence="3 5" id="KW-0687">Ribonucleoprotein</keyword>
<sequence>MSSKVVLACNECGSRNYTAPNDRSGKKNRLELKKFCSTCNAHTLHKETK</sequence>
<dbReference type="EMBL" id="QXIR01000028">
    <property type="protein sequence ID" value="RIW30005.1"/>
    <property type="molecule type" value="Genomic_DNA"/>
</dbReference>
<organism evidence="6 7">
    <name type="scientific">Bacillus salacetis</name>
    <dbReference type="NCBI Taxonomy" id="2315464"/>
    <lineage>
        <taxon>Bacteria</taxon>
        <taxon>Bacillati</taxon>
        <taxon>Bacillota</taxon>
        <taxon>Bacilli</taxon>
        <taxon>Bacillales</taxon>
        <taxon>Bacillaceae</taxon>
        <taxon>Bacillus</taxon>
    </lineage>
</organism>
<dbReference type="GO" id="GO:0003735">
    <property type="term" value="F:structural constituent of ribosome"/>
    <property type="evidence" value="ECO:0007669"/>
    <property type="project" value="InterPro"/>
</dbReference>
<name>A0A3A1QRZ8_9BACI</name>
<comment type="caution">
    <text evidence="6">The sequence shown here is derived from an EMBL/GenBank/DDBJ whole genome shotgun (WGS) entry which is preliminary data.</text>
</comment>
<dbReference type="HAMAP" id="MF_00294">
    <property type="entry name" value="Ribosomal_bL33"/>
    <property type="match status" value="1"/>
</dbReference>
<dbReference type="Gene3D" id="2.20.28.120">
    <property type="entry name" value="Ribosomal protein L33"/>
    <property type="match status" value="1"/>
</dbReference>
<evidence type="ECO:0000256" key="5">
    <source>
        <dbReference type="HAMAP-Rule" id="MF_00294"/>
    </source>
</evidence>
<comment type="similarity">
    <text evidence="1 5">Belongs to the bacterial ribosomal protein bL33 family.</text>
</comment>
<dbReference type="PANTHER" id="PTHR43168:SF5">
    <property type="entry name" value="LARGE RIBOSOMAL SUBUNIT PROTEIN BL33B"/>
    <property type="match status" value="1"/>
</dbReference>
<evidence type="ECO:0000256" key="1">
    <source>
        <dbReference type="ARBA" id="ARBA00007596"/>
    </source>
</evidence>
<keyword evidence="2 5" id="KW-0689">Ribosomal protein</keyword>
<dbReference type="GO" id="GO:0005840">
    <property type="term" value="C:ribosome"/>
    <property type="evidence" value="ECO:0007669"/>
    <property type="project" value="UniProtKB-KW"/>
</dbReference>
<evidence type="ECO:0000256" key="2">
    <source>
        <dbReference type="ARBA" id="ARBA00022980"/>
    </source>
</evidence>
<dbReference type="GO" id="GO:0005737">
    <property type="term" value="C:cytoplasm"/>
    <property type="evidence" value="ECO:0007669"/>
    <property type="project" value="UniProtKB-ARBA"/>
</dbReference>
<evidence type="ECO:0000313" key="7">
    <source>
        <dbReference type="Proteomes" id="UP000265801"/>
    </source>
</evidence>
<dbReference type="SUPFAM" id="SSF57829">
    <property type="entry name" value="Zn-binding ribosomal proteins"/>
    <property type="match status" value="1"/>
</dbReference>
<gene>
    <name evidence="5 6" type="primary">rpmG</name>
    <name evidence="6" type="ORF">D3H55_17620</name>
</gene>
<reference evidence="6 7" key="1">
    <citation type="submission" date="2018-09" db="EMBL/GenBank/DDBJ databases">
        <title>Bacillus saliacetes sp. nov., isolated from Thai shrimp paste (Ka-pi).</title>
        <authorList>
            <person name="Daroonpunt R."/>
            <person name="Tanasupawat S."/>
            <person name="Yiamsombut S."/>
        </authorList>
    </citation>
    <scope>NUCLEOTIDE SEQUENCE [LARGE SCALE GENOMIC DNA]</scope>
    <source>
        <strain evidence="6 7">SKP7-4</strain>
    </source>
</reference>
<dbReference type="Proteomes" id="UP000265801">
    <property type="component" value="Unassembled WGS sequence"/>
</dbReference>
<dbReference type="NCBIfam" id="TIGR01023">
    <property type="entry name" value="rpmG_bact"/>
    <property type="match status" value="1"/>
</dbReference>
<dbReference type="NCBIfam" id="NF001764">
    <property type="entry name" value="PRK00504.1"/>
    <property type="match status" value="1"/>
</dbReference>
<dbReference type="InterPro" id="IPR001705">
    <property type="entry name" value="Ribosomal_bL33"/>
</dbReference>
<dbReference type="RefSeq" id="WP_119548634.1">
    <property type="nucleotide sequence ID" value="NZ_QXIR01000028.1"/>
</dbReference>